<dbReference type="EMBL" id="CAJZBQ010000032">
    <property type="protein sequence ID" value="CAG9322827.1"/>
    <property type="molecule type" value="Genomic_DNA"/>
</dbReference>
<keyword evidence="2" id="KW-1185">Reference proteome</keyword>
<evidence type="ECO:0000313" key="2">
    <source>
        <dbReference type="Proteomes" id="UP001162131"/>
    </source>
</evidence>
<reference evidence="1" key="1">
    <citation type="submission" date="2021-09" db="EMBL/GenBank/DDBJ databases">
        <authorList>
            <consortium name="AG Swart"/>
            <person name="Singh M."/>
            <person name="Singh A."/>
            <person name="Seah K."/>
            <person name="Emmerich C."/>
        </authorList>
    </citation>
    <scope>NUCLEOTIDE SEQUENCE</scope>
    <source>
        <strain evidence="1">ATCC30299</strain>
    </source>
</reference>
<proteinExistence type="predicted"/>
<evidence type="ECO:0000313" key="1">
    <source>
        <dbReference type="EMBL" id="CAG9322827.1"/>
    </source>
</evidence>
<protein>
    <submittedName>
        <fullName evidence="1">Uncharacterized protein</fullName>
    </submittedName>
</protein>
<gene>
    <name evidence="1" type="ORF">BSTOLATCC_MIC31943</name>
</gene>
<comment type="caution">
    <text evidence="1">The sequence shown here is derived from an EMBL/GenBank/DDBJ whole genome shotgun (WGS) entry which is preliminary data.</text>
</comment>
<dbReference type="PANTHER" id="PTHR37473">
    <property type="entry name" value="EF-HAND DOMAIN-CONTAINING PROTEIN"/>
    <property type="match status" value="1"/>
</dbReference>
<sequence length="264" mass="30939">MIDKNLSKTYRTSLENDFLKSSSRSSTPSIYRHTDLGYEMHTVARSRKETDNKVQLLDNRIKMLLRKDNSVQKAAENAHKKADYLLKTRERYINDVMAAHKLKVKKEKEIEKMKEIAQIRKKVQESMLKEIKEEVVIDKKYSAKEIKKISSLNEVKAKENKHLDLRKKLGSKFIKQIEDDMIKRKRSVSQLNYKNAIREKYENKIQIEKELREDSVKKLTELEELEAALLLKLSDTMTLRNQALSKLESISKISPPYTPSPVMN</sequence>
<dbReference type="Proteomes" id="UP001162131">
    <property type="component" value="Unassembled WGS sequence"/>
</dbReference>
<dbReference type="PANTHER" id="PTHR37473:SF1">
    <property type="entry name" value="EF-HAND DOMAIN-CONTAINING PROTEIN"/>
    <property type="match status" value="1"/>
</dbReference>
<dbReference type="AlphaFoldDB" id="A0AAU9JBG1"/>
<organism evidence="1 2">
    <name type="scientific">Blepharisma stoltei</name>
    <dbReference type="NCBI Taxonomy" id="1481888"/>
    <lineage>
        <taxon>Eukaryota</taxon>
        <taxon>Sar</taxon>
        <taxon>Alveolata</taxon>
        <taxon>Ciliophora</taxon>
        <taxon>Postciliodesmatophora</taxon>
        <taxon>Heterotrichea</taxon>
        <taxon>Heterotrichida</taxon>
        <taxon>Blepharismidae</taxon>
        <taxon>Blepharisma</taxon>
    </lineage>
</organism>
<name>A0AAU9JBG1_9CILI</name>
<accession>A0AAU9JBG1</accession>